<protein>
    <submittedName>
        <fullName evidence="6">Interferon alpha/beta receptor 1</fullName>
    </submittedName>
</protein>
<evidence type="ECO:0000256" key="2">
    <source>
        <dbReference type="SAM" id="Phobius"/>
    </source>
</evidence>
<keyword evidence="5" id="KW-1185">Reference proteome</keyword>
<feature type="chain" id="PRO_5047159729" evidence="3">
    <location>
        <begin position="23"/>
        <end position="545"/>
    </location>
</feature>
<evidence type="ECO:0000259" key="4">
    <source>
        <dbReference type="PROSITE" id="PS50853"/>
    </source>
</evidence>
<dbReference type="Pfam" id="PF01108">
    <property type="entry name" value="Tissue_fac"/>
    <property type="match status" value="1"/>
</dbReference>
<dbReference type="GO" id="GO:0004905">
    <property type="term" value="F:type I interferon receptor activity"/>
    <property type="evidence" value="ECO:0007669"/>
    <property type="project" value="TreeGrafter"/>
</dbReference>
<gene>
    <name evidence="6" type="primary">IFNAR1</name>
</gene>
<evidence type="ECO:0000313" key="6">
    <source>
        <dbReference type="RefSeq" id="XP_020651866.2"/>
    </source>
</evidence>
<dbReference type="CTD" id="3454"/>
<dbReference type="PROSITE" id="PS50853">
    <property type="entry name" value="FN3"/>
    <property type="match status" value="1"/>
</dbReference>
<accession>A0A6J0TTH1</accession>
<keyword evidence="2" id="KW-0812">Transmembrane</keyword>
<dbReference type="InterPro" id="IPR036116">
    <property type="entry name" value="FN3_sf"/>
</dbReference>
<dbReference type="KEGG" id="pvt:110080372"/>
<dbReference type="Gene3D" id="2.60.40.10">
    <property type="entry name" value="Immunoglobulins"/>
    <property type="match status" value="4"/>
</dbReference>
<organism evidence="5 6">
    <name type="scientific">Pogona vitticeps</name>
    <name type="common">central bearded dragon</name>
    <dbReference type="NCBI Taxonomy" id="103695"/>
    <lineage>
        <taxon>Eukaryota</taxon>
        <taxon>Metazoa</taxon>
        <taxon>Chordata</taxon>
        <taxon>Craniata</taxon>
        <taxon>Vertebrata</taxon>
        <taxon>Euteleostomi</taxon>
        <taxon>Lepidosauria</taxon>
        <taxon>Squamata</taxon>
        <taxon>Bifurcata</taxon>
        <taxon>Unidentata</taxon>
        <taxon>Episquamata</taxon>
        <taxon>Toxicofera</taxon>
        <taxon>Iguania</taxon>
        <taxon>Acrodonta</taxon>
        <taxon>Agamidae</taxon>
        <taxon>Amphibolurinae</taxon>
        <taxon>Pogona</taxon>
    </lineage>
</organism>
<dbReference type="Proteomes" id="UP001652642">
    <property type="component" value="Chromosome 3"/>
</dbReference>
<feature type="signal peptide" evidence="3">
    <location>
        <begin position="1"/>
        <end position="22"/>
    </location>
</feature>
<feature type="region of interest" description="Disordered" evidence="1">
    <location>
        <begin position="518"/>
        <end position="545"/>
    </location>
</feature>
<evidence type="ECO:0000256" key="1">
    <source>
        <dbReference type="SAM" id="MobiDB-lite"/>
    </source>
</evidence>
<dbReference type="PANTHER" id="PTHR20859:SF54">
    <property type="entry name" value="INTERFERON ALPHA_BETA RECEPTOR 1"/>
    <property type="match status" value="1"/>
</dbReference>
<feature type="transmembrane region" description="Helical" evidence="2">
    <location>
        <begin position="433"/>
        <end position="455"/>
    </location>
</feature>
<keyword evidence="6" id="KW-0675">Receptor</keyword>
<keyword evidence="2" id="KW-0472">Membrane</keyword>
<dbReference type="InParanoid" id="A0A6J0TTH1"/>
<dbReference type="InterPro" id="IPR050650">
    <property type="entry name" value="Type-II_Cytokine-TF_Rcpt"/>
</dbReference>
<dbReference type="RefSeq" id="XP_020651866.2">
    <property type="nucleotide sequence ID" value="XM_020796207.2"/>
</dbReference>
<name>A0A6J0TTH1_9SAUR</name>
<dbReference type="InterPro" id="IPR015373">
    <property type="entry name" value="Interferon/interleukin_rcp_dom"/>
</dbReference>
<keyword evidence="3" id="KW-0732">Signal</keyword>
<keyword evidence="2" id="KW-1133">Transmembrane helix</keyword>
<evidence type="ECO:0000313" key="5">
    <source>
        <dbReference type="Proteomes" id="UP001652642"/>
    </source>
</evidence>
<reference evidence="6" key="1">
    <citation type="submission" date="2025-08" db="UniProtKB">
        <authorList>
            <consortium name="RefSeq"/>
        </authorList>
    </citation>
    <scope>IDENTIFICATION</scope>
</reference>
<sequence>MEGAVALLVAFVALGLAPTCTGLICLEQPYNITVHIINANIILKWNWDNPCGLNVTFSACYEELQEDGEKAISECQNVTITECDISSTIINYLHEHIVSVRVNTAKNHSSWASLKFWPSIEAQIGPPEVWLESINGNEKLIILHPETNQPKQMWKGESLTYKLAIWKNSSHPKEKTQDVLPGQFLHDLEPETVYCLKVKAHLYGHIGLYSPVYCKQTPKAWVGLPVPENVRIHALNMKCRLYWDGVYDGNVSFLVQSLPRYKARMSHDISQQWHKVTGCENIRTTYCDLPSCGIGVYYFHVQAVHNHNKSPWSKMLQFESIEENEIGPPSVKLNVSEDSLTVFVASPGESDYKPMSEFYDLTYHVWYWPNSSYTKKKELGDTTSPPYVISNLTPSTLYCLQVQAFSKLYNKSSKFSNVTCIETAKGGSTNSTIFIVFIVTLAVVLLMTGLICCVWRQIKYAFFPKCNPPVNIESIEGKRSSSSYLLTSEKPTEDSVVIVDSIIPDEATKDCKELKDVRRDSGNYSTEDDISENNNCYKTPEMKPV</sequence>
<dbReference type="SMART" id="SM00060">
    <property type="entry name" value="FN3"/>
    <property type="match status" value="3"/>
</dbReference>
<dbReference type="SUPFAM" id="SSF49265">
    <property type="entry name" value="Fibronectin type III"/>
    <property type="match status" value="4"/>
</dbReference>
<dbReference type="CDD" id="cd00063">
    <property type="entry name" value="FN3"/>
    <property type="match status" value="1"/>
</dbReference>
<dbReference type="InterPro" id="IPR003961">
    <property type="entry name" value="FN3_dom"/>
</dbReference>
<dbReference type="InterPro" id="IPR013783">
    <property type="entry name" value="Ig-like_fold"/>
</dbReference>
<dbReference type="GeneID" id="110080372"/>
<dbReference type="OrthoDB" id="9944680at2759"/>
<dbReference type="AlphaFoldDB" id="A0A6J0TTH1"/>
<proteinExistence type="predicted"/>
<dbReference type="GO" id="GO:0005886">
    <property type="term" value="C:plasma membrane"/>
    <property type="evidence" value="ECO:0007669"/>
    <property type="project" value="TreeGrafter"/>
</dbReference>
<dbReference type="Pfam" id="PF09294">
    <property type="entry name" value="Interfer-bind"/>
    <property type="match status" value="2"/>
</dbReference>
<feature type="domain" description="Fibronectin type-III" evidence="4">
    <location>
        <begin position="325"/>
        <end position="426"/>
    </location>
</feature>
<evidence type="ECO:0000256" key="3">
    <source>
        <dbReference type="SAM" id="SignalP"/>
    </source>
</evidence>
<dbReference type="PANTHER" id="PTHR20859">
    <property type="entry name" value="INTERFERON/INTERLEUKIN RECEPTOR"/>
    <property type="match status" value="1"/>
</dbReference>